<dbReference type="EMBL" id="JACHMK010000001">
    <property type="protein sequence ID" value="MBB6334504.1"/>
    <property type="molecule type" value="Genomic_DNA"/>
</dbReference>
<keyword evidence="2" id="KW-0378">Hydrolase</keyword>
<proteinExistence type="inferred from homology"/>
<dbReference type="SUPFAM" id="SSF75005">
    <property type="entry name" value="Arabinanase/levansucrase/invertase"/>
    <property type="match status" value="1"/>
</dbReference>
<comment type="caution">
    <text evidence="5">The sequence shown here is derived from an EMBL/GenBank/DDBJ whole genome shotgun (WGS) entry which is preliminary data.</text>
</comment>
<reference evidence="5" key="1">
    <citation type="submission" date="2020-08" db="EMBL/GenBank/DDBJ databases">
        <title>Sequencing the genomes of 1000 actinobacteria strains.</title>
        <authorList>
            <person name="Klenk H.-P."/>
        </authorList>
    </citation>
    <scope>NUCLEOTIDE SEQUENCE</scope>
    <source>
        <strain evidence="5">DSM 10695</strain>
    </source>
</reference>
<accession>A0A923IZA3</accession>
<name>A0A923IZA3_9ACTO</name>
<dbReference type="RefSeq" id="WP_221437820.1">
    <property type="nucleotide sequence ID" value="NZ_JACHMK010000001.1"/>
</dbReference>
<dbReference type="InterPro" id="IPR023296">
    <property type="entry name" value="Glyco_hydro_beta-prop_sf"/>
</dbReference>
<dbReference type="InterPro" id="IPR006710">
    <property type="entry name" value="Glyco_hydro_43"/>
</dbReference>
<dbReference type="GO" id="GO:0005975">
    <property type="term" value="P:carbohydrate metabolic process"/>
    <property type="evidence" value="ECO:0007669"/>
    <property type="project" value="InterPro"/>
</dbReference>
<dbReference type="GO" id="GO:0004553">
    <property type="term" value="F:hydrolase activity, hydrolyzing O-glycosyl compounds"/>
    <property type="evidence" value="ECO:0007669"/>
    <property type="project" value="InterPro"/>
</dbReference>
<evidence type="ECO:0000256" key="4">
    <source>
        <dbReference type="SAM" id="MobiDB-lite"/>
    </source>
</evidence>
<keyword evidence="3" id="KW-0326">Glycosidase</keyword>
<evidence type="ECO:0000256" key="2">
    <source>
        <dbReference type="ARBA" id="ARBA00022801"/>
    </source>
</evidence>
<dbReference type="AlphaFoldDB" id="A0A923IZA3"/>
<sequence>MRRRTLLVHQGITQVEFDPATGKELTKQKRLWSGTGGMFPEAPHLYRIGDYWYLMIAEGGTERGHSVSIARGPRPDGPFTGAPHNPLVTARGTDRPVQNSGHGDLVQLGDGSWGMVLLGTRPRSMTRAFAPIGRETFFTPVTWVDGWPHVEPVRLAERRPAEDLAITFPSEAPSSLH</sequence>
<protein>
    <submittedName>
        <fullName evidence="5">Beta-xylosidase</fullName>
    </submittedName>
</protein>
<evidence type="ECO:0000256" key="3">
    <source>
        <dbReference type="ARBA" id="ARBA00023295"/>
    </source>
</evidence>
<evidence type="ECO:0000313" key="6">
    <source>
        <dbReference type="Proteomes" id="UP000617426"/>
    </source>
</evidence>
<comment type="similarity">
    <text evidence="1">Belongs to the glycosyl hydrolase 43 family.</text>
</comment>
<feature type="region of interest" description="Disordered" evidence="4">
    <location>
        <begin position="66"/>
        <end position="85"/>
    </location>
</feature>
<gene>
    <name evidence="5" type="ORF">HD592_001069</name>
</gene>
<evidence type="ECO:0000313" key="5">
    <source>
        <dbReference type="EMBL" id="MBB6334504.1"/>
    </source>
</evidence>
<dbReference type="Proteomes" id="UP000617426">
    <property type="component" value="Unassembled WGS sequence"/>
</dbReference>
<keyword evidence="6" id="KW-1185">Reference proteome</keyword>
<dbReference type="PANTHER" id="PTHR42812:SF12">
    <property type="entry name" value="BETA-XYLOSIDASE-RELATED"/>
    <property type="match status" value="1"/>
</dbReference>
<organism evidence="5 6">
    <name type="scientific">Schaalia hyovaginalis</name>
    <dbReference type="NCBI Taxonomy" id="29316"/>
    <lineage>
        <taxon>Bacteria</taxon>
        <taxon>Bacillati</taxon>
        <taxon>Actinomycetota</taxon>
        <taxon>Actinomycetes</taxon>
        <taxon>Actinomycetales</taxon>
        <taxon>Actinomycetaceae</taxon>
        <taxon>Schaalia</taxon>
    </lineage>
</organism>
<evidence type="ECO:0000256" key="1">
    <source>
        <dbReference type="ARBA" id="ARBA00009865"/>
    </source>
</evidence>
<dbReference type="InterPro" id="IPR051795">
    <property type="entry name" value="Glycosyl_Hydrlase_43"/>
</dbReference>
<dbReference type="Gene3D" id="2.115.10.20">
    <property type="entry name" value="Glycosyl hydrolase domain, family 43"/>
    <property type="match status" value="1"/>
</dbReference>
<dbReference type="PANTHER" id="PTHR42812">
    <property type="entry name" value="BETA-XYLOSIDASE"/>
    <property type="match status" value="1"/>
</dbReference>
<dbReference type="Pfam" id="PF04616">
    <property type="entry name" value="Glyco_hydro_43"/>
    <property type="match status" value="1"/>
</dbReference>